<feature type="chain" id="PRO_5042519567" description="DUF5648 domain-containing protein" evidence="1">
    <location>
        <begin position="23"/>
        <end position="452"/>
    </location>
</feature>
<dbReference type="Pfam" id="PF18885">
    <property type="entry name" value="DUF5648"/>
    <property type="match status" value="2"/>
</dbReference>
<dbReference type="EMBL" id="CP119313">
    <property type="protein sequence ID" value="WEK18801.1"/>
    <property type="molecule type" value="Genomic_DNA"/>
</dbReference>
<feature type="domain" description="DUF5648" evidence="2">
    <location>
        <begin position="336"/>
        <end position="448"/>
    </location>
</feature>
<accession>A0AAJ5W645</accession>
<sequence>MKYLKTLLLLTLFISLYVVSKAQNPGQGIYGNIDNVTIPNAYLDGEKIKLSNGTTTTVKYYIDMSRSSSGNNTWYPVNMKIGLGYKEGNEYKFFNGAYTFKNGDFQLYTATLYKELTTVIDHSKLSIGSKIYILYENYKPNVPESGWRTEAYVSNGGVIAYDFIPGTATPDSGNPVIGVPPAFTAPEIGSVPLYEYISGKKRQLSTTYYSSYPGFTYNGIFGYVFTSAKTGTVPLYRYTHPTNGNSYYTITLTTTSGYNYDGIVCYVYENQETNAFPVYENYSSSLGSFHRYSNSPDIFPGYRFDGIKFYILQNLSPVPIYQFYYGAGHDHYASPEIDATTGFTGWQSLGVDFKAFKIQAPETVPVYLFYNDSVVDHFISTDRNAVNGYANWEYRGISFYAYSTQVPGTIPIYLFGYNGGSVNHYTTSNPNIHLQYSNWSRVGVAFYAYPAN</sequence>
<feature type="domain" description="DUF5648" evidence="2">
    <location>
        <begin position="212"/>
        <end position="295"/>
    </location>
</feature>
<proteinExistence type="predicted"/>
<organism evidence="3 4">
    <name type="scientific">Candidatus Pedobacter colombiensis</name>
    <dbReference type="NCBI Taxonomy" id="3121371"/>
    <lineage>
        <taxon>Bacteria</taxon>
        <taxon>Pseudomonadati</taxon>
        <taxon>Bacteroidota</taxon>
        <taxon>Sphingobacteriia</taxon>
        <taxon>Sphingobacteriales</taxon>
        <taxon>Sphingobacteriaceae</taxon>
        <taxon>Pedobacter</taxon>
    </lineage>
</organism>
<reference evidence="3" key="1">
    <citation type="submission" date="2023-03" db="EMBL/GenBank/DDBJ databases">
        <title>Andean soil-derived lignocellulolytic bacterial consortium as a source of novel taxa and putative plastic-active enzymes.</title>
        <authorList>
            <person name="Diaz-Garcia L."/>
            <person name="Chuvochina M."/>
            <person name="Feuerriegel G."/>
            <person name="Bunk B."/>
            <person name="Sproer C."/>
            <person name="Streit W.R."/>
            <person name="Rodriguez L.M."/>
            <person name="Overmann J."/>
            <person name="Jimenez D.J."/>
        </authorList>
    </citation>
    <scope>NUCLEOTIDE SEQUENCE</scope>
    <source>
        <strain evidence="3">MAG 3858</strain>
    </source>
</reference>
<dbReference type="AlphaFoldDB" id="A0AAJ5W645"/>
<name>A0AAJ5W645_9SPHI</name>
<dbReference type="InterPro" id="IPR043708">
    <property type="entry name" value="DUF5648"/>
</dbReference>
<dbReference type="Proteomes" id="UP001214530">
    <property type="component" value="Chromosome"/>
</dbReference>
<evidence type="ECO:0000256" key="1">
    <source>
        <dbReference type="SAM" id="SignalP"/>
    </source>
</evidence>
<keyword evidence="1" id="KW-0732">Signal</keyword>
<gene>
    <name evidence="3" type="ORF">P0Y49_18660</name>
</gene>
<evidence type="ECO:0000259" key="2">
    <source>
        <dbReference type="Pfam" id="PF18885"/>
    </source>
</evidence>
<protein>
    <recommendedName>
        <fullName evidence="2">DUF5648 domain-containing protein</fullName>
    </recommendedName>
</protein>
<evidence type="ECO:0000313" key="3">
    <source>
        <dbReference type="EMBL" id="WEK18801.1"/>
    </source>
</evidence>
<evidence type="ECO:0000313" key="4">
    <source>
        <dbReference type="Proteomes" id="UP001214530"/>
    </source>
</evidence>
<feature type="signal peptide" evidence="1">
    <location>
        <begin position="1"/>
        <end position="22"/>
    </location>
</feature>